<sequence>MRAPVLWRSIGTAHNALGAPQLVFEEPLGVWLQARGITRTWLSITDEKSHAFACVVLEGT</sequence>
<dbReference type="AlphaFoldDB" id="T0ZEW4"/>
<dbReference type="Gene3D" id="3.90.470.20">
    <property type="entry name" value="4'-phosphopantetheinyl transferase domain"/>
    <property type="match status" value="1"/>
</dbReference>
<proteinExistence type="predicted"/>
<dbReference type="GO" id="GO:0008897">
    <property type="term" value="F:holo-[acyl-carrier-protein] synthase activity"/>
    <property type="evidence" value="ECO:0007669"/>
    <property type="project" value="InterPro"/>
</dbReference>
<dbReference type="EMBL" id="AUZX01011579">
    <property type="protein sequence ID" value="EQD42817.1"/>
    <property type="molecule type" value="Genomic_DNA"/>
</dbReference>
<organism evidence="1">
    <name type="scientific">mine drainage metagenome</name>
    <dbReference type="NCBI Taxonomy" id="410659"/>
    <lineage>
        <taxon>unclassified sequences</taxon>
        <taxon>metagenomes</taxon>
        <taxon>ecological metagenomes</taxon>
    </lineage>
</organism>
<reference evidence="1" key="2">
    <citation type="journal article" date="2014" name="ISME J.">
        <title>Microbial stratification in low pH oxic and suboxic macroscopic growths along an acid mine drainage.</title>
        <authorList>
            <person name="Mendez-Garcia C."/>
            <person name="Mesa V."/>
            <person name="Sprenger R.R."/>
            <person name="Richter M."/>
            <person name="Diez M.S."/>
            <person name="Solano J."/>
            <person name="Bargiela R."/>
            <person name="Golyshina O.V."/>
            <person name="Manteca A."/>
            <person name="Ramos J.L."/>
            <person name="Gallego J.R."/>
            <person name="Llorente I."/>
            <person name="Martins Dos Santos V.A."/>
            <person name="Jensen O.N."/>
            <person name="Pelaez A.I."/>
            <person name="Sanchez J."/>
            <person name="Ferrer M."/>
        </authorList>
    </citation>
    <scope>NUCLEOTIDE SEQUENCE</scope>
</reference>
<protein>
    <submittedName>
        <fullName evidence="1">Holo-acyl-carrier-protein synthase</fullName>
    </submittedName>
</protein>
<gene>
    <name evidence="1" type="ORF">B1A_15776</name>
</gene>
<dbReference type="GO" id="GO:0000287">
    <property type="term" value="F:magnesium ion binding"/>
    <property type="evidence" value="ECO:0007669"/>
    <property type="project" value="InterPro"/>
</dbReference>
<reference evidence="1" key="1">
    <citation type="submission" date="2013-08" db="EMBL/GenBank/DDBJ databases">
        <authorList>
            <person name="Mendez C."/>
            <person name="Richter M."/>
            <person name="Ferrer M."/>
            <person name="Sanchez J."/>
        </authorList>
    </citation>
    <scope>NUCLEOTIDE SEQUENCE</scope>
</reference>
<accession>T0ZEW4</accession>
<dbReference type="InterPro" id="IPR037143">
    <property type="entry name" value="4-PPantetheinyl_Trfase_dom_sf"/>
</dbReference>
<name>T0ZEW4_9ZZZZ</name>
<evidence type="ECO:0000313" key="1">
    <source>
        <dbReference type="EMBL" id="EQD42817.1"/>
    </source>
</evidence>
<comment type="caution">
    <text evidence="1">The sequence shown here is derived from an EMBL/GenBank/DDBJ whole genome shotgun (WGS) entry which is preliminary data.</text>
</comment>